<evidence type="ECO:0000256" key="1">
    <source>
        <dbReference type="ARBA" id="ARBA00001974"/>
    </source>
</evidence>
<dbReference type="PANTHER" id="PTHR12613:SF0">
    <property type="entry name" value="ERO1-LIKE PROTEIN"/>
    <property type="match status" value="1"/>
</dbReference>
<keyword evidence="7" id="KW-0732">Signal</keyword>
<dbReference type="GO" id="GO:0005789">
    <property type="term" value="C:endoplasmic reticulum membrane"/>
    <property type="evidence" value="ECO:0007669"/>
    <property type="project" value="UniProtKB-SubCell"/>
</dbReference>
<evidence type="ECO:0000256" key="5">
    <source>
        <dbReference type="ARBA" id="ARBA00022448"/>
    </source>
</evidence>
<dbReference type="PANTHER" id="PTHR12613">
    <property type="entry name" value="ERO1-RELATED"/>
    <property type="match status" value="1"/>
</dbReference>
<comment type="subunit">
    <text evidence="4">May function both as a monomer and a homodimer.</text>
</comment>
<keyword evidence="13" id="KW-1015">Disulfide bond</keyword>
<gene>
    <name evidence="16" type="ORF">OAUR00152_LOCUS7874</name>
</gene>
<evidence type="ECO:0000256" key="15">
    <source>
        <dbReference type="ARBA" id="ARBA00023284"/>
    </source>
</evidence>
<comment type="similarity">
    <text evidence="3">Belongs to the EROs family.</text>
</comment>
<evidence type="ECO:0000256" key="13">
    <source>
        <dbReference type="ARBA" id="ARBA00023157"/>
    </source>
</evidence>
<keyword evidence="8" id="KW-0256">Endoplasmic reticulum</keyword>
<comment type="cofactor">
    <cofactor evidence="1">
        <name>FAD</name>
        <dbReference type="ChEBI" id="CHEBI:57692"/>
    </cofactor>
</comment>
<accession>A0A7S4I620</accession>
<evidence type="ECO:0000256" key="10">
    <source>
        <dbReference type="ARBA" id="ARBA00022982"/>
    </source>
</evidence>
<keyword evidence="6" id="KW-0285">Flavoprotein</keyword>
<dbReference type="Pfam" id="PF04137">
    <property type="entry name" value="ERO1"/>
    <property type="match status" value="1"/>
</dbReference>
<keyword evidence="14" id="KW-0325">Glycoprotein</keyword>
<protein>
    <recommendedName>
        <fullName evidence="17">Endoplasmic reticulum oxidoreductin 1</fullName>
    </recommendedName>
</protein>
<evidence type="ECO:0000256" key="6">
    <source>
        <dbReference type="ARBA" id="ARBA00022630"/>
    </source>
</evidence>
<evidence type="ECO:0000313" key="16">
    <source>
        <dbReference type="EMBL" id="CAE2219756.1"/>
    </source>
</evidence>
<comment type="subcellular location">
    <subcellularLocation>
        <location evidence="2">Endoplasmic reticulum membrane</location>
        <topology evidence="2">Peripheral membrane protein</topology>
        <orientation evidence="2">Lumenal side</orientation>
    </subcellularLocation>
</comment>
<dbReference type="SUPFAM" id="SSF110019">
    <property type="entry name" value="ERO1-like"/>
    <property type="match status" value="1"/>
</dbReference>
<organism evidence="16">
    <name type="scientific">Odontella aurita</name>
    <dbReference type="NCBI Taxonomy" id="265563"/>
    <lineage>
        <taxon>Eukaryota</taxon>
        <taxon>Sar</taxon>
        <taxon>Stramenopiles</taxon>
        <taxon>Ochrophyta</taxon>
        <taxon>Bacillariophyta</taxon>
        <taxon>Mediophyceae</taxon>
        <taxon>Biddulphiophycidae</taxon>
        <taxon>Eupodiscales</taxon>
        <taxon>Odontellaceae</taxon>
        <taxon>Odontella</taxon>
    </lineage>
</organism>
<dbReference type="AlphaFoldDB" id="A0A7S4I620"/>
<dbReference type="GO" id="GO:0015035">
    <property type="term" value="F:protein-disulfide reductase activity"/>
    <property type="evidence" value="ECO:0007669"/>
    <property type="project" value="InterPro"/>
</dbReference>
<evidence type="ECO:0000256" key="12">
    <source>
        <dbReference type="ARBA" id="ARBA00023136"/>
    </source>
</evidence>
<keyword evidence="9" id="KW-0274">FAD</keyword>
<keyword evidence="15" id="KW-0676">Redox-active center</keyword>
<dbReference type="GO" id="GO:0034975">
    <property type="term" value="P:protein folding in endoplasmic reticulum"/>
    <property type="evidence" value="ECO:0007669"/>
    <property type="project" value="InterPro"/>
</dbReference>
<dbReference type="InterPro" id="IPR007266">
    <property type="entry name" value="Ero1"/>
</dbReference>
<evidence type="ECO:0000256" key="7">
    <source>
        <dbReference type="ARBA" id="ARBA00022729"/>
    </source>
</evidence>
<evidence type="ECO:0000256" key="9">
    <source>
        <dbReference type="ARBA" id="ARBA00022827"/>
    </source>
</evidence>
<evidence type="ECO:0000256" key="3">
    <source>
        <dbReference type="ARBA" id="ARBA00008277"/>
    </source>
</evidence>
<dbReference type="GO" id="GO:0016972">
    <property type="term" value="F:thiol oxidase activity"/>
    <property type="evidence" value="ECO:0007669"/>
    <property type="project" value="InterPro"/>
</dbReference>
<keyword evidence="11" id="KW-0560">Oxidoreductase</keyword>
<keyword evidence="5" id="KW-0813">Transport</keyword>
<proteinExistence type="inferred from homology"/>
<evidence type="ECO:0000256" key="2">
    <source>
        <dbReference type="ARBA" id="ARBA00004367"/>
    </source>
</evidence>
<evidence type="ECO:0000256" key="8">
    <source>
        <dbReference type="ARBA" id="ARBA00022824"/>
    </source>
</evidence>
<evidence type="ECO:0000256" key="11">
    <source>
        <dbReference type="ARBA" id="ARBA00023002"/>
    </source>
</evidence>
<keyword evidence="10" id="KW-0249">Electron transport</keyword>
<dbReference type="EMBL" id="HBKQ01011660">
    <property type="protein sequence ID" value="CAE2219756.1"/>
    <property type="molecule type" value="Transcribed_RNA"/>
</dbReference>
<evidence type="ECO:0000256" key="4">
    <source>
        <dbReference type="ARBA" id="ARBA00011802"/>
    </source>
</evidence>
<sequence length="426" mass="47325">MKFGEEMTVSTVAVAMGFALTSPAASAFQHHPTAIRRFAAPRPTVDGREGGPFPHRREAFAPSSFSAATGLRAAFAEDLAPGVQAIDAANDEFNSLLEVLRDQSHFRLYSCDMLASCEYMPQELFECYSETCEIYPVDDEDVPPSIKSVDMDEHEFELDGWSRWDMPSDDYYDMDEFPEDFTGYDGSEVWTFIHNRIGFHDDTVADEYDSDNWKADFNKAVSGLHSMVSAQVIRGIGQKITDGEDFDEDVVWTDPQVEFQRRLSPNGETPKAIENLYFSYMLMLTAVASARNRLLNDCDSGKIDADAAAALRPVLAHPILDDPSIYVAAKKLHDHAVKDEGSVEALWEARMRSRDLMRIMNCVQCNKCRFHGKVSVLGLTTALQVILGRTGNGGDASRIHRVELAALMTALGKFSSAVNLVEAMQS</sequence>
<dbReference type="InterPro" id="IPR037192">
    <property type="entry name" value="ERO1-like_sf"/>
</dbReference>
<keyword evidence="12" id="KW-0472">Membrane</keyword>
<reference evidence="16" key="1">
    <citation type="submission" date="2021-01" db="EMBL/GenBank/DDBJ databases">
        <authorList>
            <person name="Corre E."/>
            <person name="Pelletier E."/>
            <person name="Niang G."/>
            <person name="Scheremetjew M."/>
            <person name="Finn R."/>
            <person name="Kale V."/>
            <person name="Holt S."/>
            <person name="Cochrane G."/>
            <person name="Meng A."/>
            <person name="Brown T."/>
            <person name="Cohen L."/>
        </authorList>
    </citation>
    <scope>NUCLEOTIDE SEQUENCE</scope>
    <source>
        <strain evidence="16">Isolate 1302-5</strain>
    </source>
</reference>
<evidence type="ECO:0008006" key="17">
    <source>
        <dbReference type="Google" id="ProtNLM"/>
    </source>
</evidence>
<name>A0A7S4I620_9STRA</name>
<evidence type="ECO:0000256" key="14">
    <source>
        <dbReference type="ARBA" id="ARBA00023180"/>
    </source>
</evidence>
<dbReference type="GO" id="GO:0071949">
    <property type="term" value="F:FAD binding"/>
    <property type="evidence" value="ECO:0007669"/>
    <property type="project" value="InterPro"/>
</dbReference>